<gene>
    <name evidence="4" type="ORF">Nkreftii_001796</name>
</gene>
<dbReference type="EMBL" id="CP047423">
    <property type="protein sequence ID" value="QPD04022.1"/>
    <property type="molecule type" value="Genomic_DNA"/>
</dbReference>
<proteinExistence type="predicted"/>
<evidence type="ECO:0000259" key="3">
    <source>
        <dbReference type="Pfam" id="PF22725"/>
    </source>
</evidence>
<sequence>MARKGQILRIGIIGTGAFAEQCHLPGLQSHPQAEVVAICGRRPERLGSLAARFKISNVYTDYRALCARQDIDAITIVSPNSEHAAQATAAFAAGKHVFCEKPISTDLPQAQKMVRAAELSGKIHQMAFTYRYLYGLQELRRRVHRGDIGVPYHVRAHHNSWDGLQPTSSLGFRGNRVVAGGGVLYDMGPHLFDLARFLFGPIQSAMGFCQHVPRPLNGRGESTHSETDDLATAWFTHESGIRGQWFASRVMPWFGEKAHVEVVGDGGTLRASLSRGSVDVLRVAHPSKSGWQELPLPGEARNGAPSALTLMMHSFVEACLRGKLDSDIDASFYDGLAAQLAIASVEHTKENLPWTDLDSRSVGVTDSKYLGARSARLPHQAVVEHKDGITVAA</sequence>
<name>A0A7S8IYG3_9BACT</name>
<dbReference type="InterPro" id="IPR050463">
    <property type="entry name" value="Gfo/Idh/MocA_oxidrdct_glycsds"/>
</dbReference>
<dbReference type="SUPFAM" id="SSF51735">
    <property type="entry name" value="NAD(P)-binding Rossmann-fold domains"/>
    <property type="match status" value="1"/>
</dbReference>
<dbReference type="Gene3D" id="3.40.50.720">
    <property type="entry name" value="NAD(P)-binding Rossmann-like Domain"/>
    <property type="match status" value="1"/>
</dbReference>
<dbReference type="KEGG" id="nkf:Nkreftii_001796"/>
<dbReference type="InterPro" id="IPR036291">
    <property type="entry name" value="NAD(P)-bd_dom_sf"/>
</dbReference>
<dbReference type="SUPFAM" id="SSF55347">
    <property type="entry name" value="Glyceraldehyde-3-phosphate dehydrogenase-like, C-terminal domain"/>
    <property type="match status" value="1"/>
</dbReference>
<dbReference type="InterPro" id="IPR000683">
    <property type="entry name" value="Gfo/Idh/MocA-like_OxRdtase_N"/>
</dbReference>
<feature type="domain" description="Gfo/Idh/MocA-like oxidoreductase N-terminal" evidence="2">
    <location>
        <begin position="8"/>
        <end position="127"/>
    </location>
</feature>
<dbReference type="InterPro" id="IPR055170">
    <property type="entry name" value="GFO_IDH_MocA-like_dom"/>
</dbReference>
<feature type="domain" description="GFO/IDH/MocA-like oxidoreductase" evidence="3">
    <location>
        <begin position="137"/>
        <end position="270"/>
    </location>
</feature>
<evidence type="ECO:0000313" key="4">
    <source>
        <dbReference type="EMBL" id="QPD04022.1"/>
    </source>
</evidence>
<organism evidence="4 5">
    <name type="scientific">Candidatus Nitrospira kreftii</name>
    <dbReference type="NCBI Taxonomy" id="2652173"/>
    <lineage>
        <taxon>Bacteria</taxon>
        <taxon>Pseudomonadati</taxon>
        <taxon>Nitrospirota</taxon>
        <taxon>Nitrospiria</taxon>
        <taxon>Nitrospirales</taxon>
        <taxon>Nitrospiraceae</taxon>
        <taxon>Nitrospira</taxon>
    </lineage>
</organism>
<reference evidence="4 5" key="1">
    <citation type="journal article" date="2020" name="ISME J.">
        <title>Enrichment and physiological characterization of a novel comammox Nitrospira indicates ammonium inhibition of complete nitrification.</title>
        <authorList>
            <person name="Sakoula D."/>
            <person name="Koch H."/>
            <person name="Frank J."/>
            <person name="Jetten M.S.M."/>
            <person name="van Kessel M.A.H.J."/>
            <person name="Lucker S."/>
        </authorList>
    </citation>
    <scope>NUCLEOTIDE SEQUENCE [LARGE SCALE GENOMIC DNA]</scope>
    <source>
        <strain evidence="4">Comreactor17</strain>
    </source>
</reference>
<dbReference type="Pfam" id="PF22725">
    <property type="entry name" value="GFO_IDH_MocA_C3"/>
    <property type="match status" value="1"/>
</dbReference>
<dbReference type="GO" id="GO:0016491">
    <property type="term" value="F:oxidoreductase activity"/>
    <property type="evidence" value="ECO:0007669"/>
    <property type="project" value="UniProtKB-KW"/>
</dbReference>
<dbReference type="GO" id="GO:0000166">
    <property type="term" value="F:nucleotide binding"/>
    <property type="evidence" value="ECO:0007669"/>
    <property type="project" value="InterPro"/>
</dbReference>
<dbReference type="Pfam" id="PF01408">
    <property type="entry name" value="GFO_IDH_MocA"/>
    <property type="match status" value="1"/>
</dbReference>
<dbReference type="PANTHER" id="PTHR43818">
    <property type="entry name" value="BCDNA.GH03377"/>
    <property type="match status" value="1"/>
</dbReference>
<dbReference type="Gene3D" id="3.30.360.10">
    <property type="entry name" value="Dihydrodipicolinate Reductase, domain 2"/>
    <property type="match status" value="1"/>
</dbReference>
<dbReference type="EC" id="1.-.-.-" evidence="4"/>
<evidence type="ECO:0000313" key="5">
    <source>
        <dbReference type="Proteomes" id="UP000593737"/>
    </source>
</evidence>
<evidence type="ECO:0000256" key="1">
    <source>
        <dbReference type="ARBA" id="ARBA00023002"/>
    </source>
</evidence>
<keyword evidence="1 4" id="KW-0560">Oxidoreductase</keyword>
<dbReference type="AlphaFoldDB" id="A0A7S8IYG3"/>
<dbReference type="PANTHER" id="PTHR43818:SF11">
    <property type="entry name" value="BCDNA.GH03377"/>
    <property type="match status" value="1"/>
</dbReference>
<protein>
    <submittedName>
        <fullName evidence="4">Putative Oxidoreductase</fullName>
        <ecNumber evidence="4">1.-.-.-</ecNumber>
    </submittedName>
</protein>
<accession>A0A7S8IYG3</accession>
<dbReference type="Proteomes" id="UP000593737">
    <property type="component" value="Chromosome"/>
</dbReference>
<evidence type="ECO:0000259" key="2">
    <source>
        <dbReference type="Pfam" id="PF01408"/>
    </source>
</evidence>